<evidence type="ECO:0000313" key="2">
    <source>
        <dbReference type="Proteomes" id="UP000590749"/>
    </source>
</evidence>
<organism evidence="1 2">
    <name type="scientific">Actinoplanes campanulatus</name>
    <dbReference type="NCBI Taxonomy" id="113559"/>
    <lineage>
        <taxon>Bacteria</taxon>
        <taxon>Bacillati</taxon>
        <taxon>Actinomycetota</taxon>
        <taxon>Actinomycetes</taxon>
        <taxon>Micromonosporales</taxon>
        <taxon>Micromonosporaceae</taxon>
        <taxon>Actinoplanes</taxon>
    </lineage>
</organism>
<name>A0A7W5FFH7_9ACTN</name>
<gene>
    <name evidence="1" type="ORF">FHR83_004161</name>
</gene>
<dbReference type="RefSeq" id="WP_183221931.1">
    <property type="nucleotide sequence ID" value="NZ_BMPW01000007.1"/>
</dbReference>
<evidence type="ECO:0000313" key="1">
    <source>
        <dbReference type="EMBL" id="MBB3096491.1"/>
    </source>
</evidence>
<dbReference type="Proteomes" id="UP000590749">
    <property type="component" value="Unassembled WGS sequence"/>
</dbReference>
<protein>
    <submittedName>
        <fullName evidence="1">Uncharacterized protein</fullName>
    </submittedName>
</protein>
<proteinExistence type="predicted"/>
<sequence length="80" mass="8729">MNERRDYLEGGLVDIGCDGCGIPVRAGRRSTMQTSVQWRGRACELIAAEAGGRPTALVPTCPKLRESIDRAIREGRLEVS</sequence>
<comment type="caution">
    <text evidence="1">The sequence shown here is derived from an EMBL/GenBank/DDBJ whole genome shotgun (WGS) entry which is preliminary data.</text>
</comment>
<dbReference type="EMBL" id="JACHXF010000008">
    <property type="protein sequence ID" value="MBB3096491.1"/>
    <property type="molecule type" value="Genomic_DNA"/>
</dbReference>
<dbReference type="AlphaFoldDB" id="A0A7W5FFH7"/>
<keyword evidence="2" id="KW-1185">Reference proteome</keyword>
<reference evidence="1 2" key="1">
    <citation type="submission" date="2020-08" db="EMBL/GenBank/DDBJ databases">
        <title>Genomic Encyclopedia of Type Strains, Phase III (KMG-III): the genomes of soil and plant-associated and newly described type strains.</title>
        <authorList>
            <person name="Whitman W."/>
        </authorList>
    </citation>
    <scope>NUCLEOTIDE SEQUENCE [LARGE SCALE GENOMIC DNA]</scope>
    <source>
        <strain evidence="1 2">CECT 3287</strain>
    </source>
</reference>
<accession>A0A7W5FFH7</accession>